<dbReference type="CDD" id="cd02194">
    <property type="entry name" value="ThiL"/>
    <property type="match status" value="1"/>
</dbReference>
<accession>A0A3Q9IMU8</accession>
<feature type="binding site" evidence="2">
    <location>
        <position position="159"/>
    </location>
    <ligand>
        <name>ATP</name>
        <dbReference type="ChEBI" id="CHEBI:30616"/>
    </ligand>
</feature>
<dbReference type="EC" id="2.7.4.16" evidence="2"/>
<keyword evidence="2" id="KW-0547">Nucleotide-binding</keyword>
<feature type="binding site" evidence="2">
    <location>
        <position position="115"/>
    </location>
    <ligand>
        <name>ATP</name>
        <dbReference type="ChEBI" id="CHEBI:30616"/>
    </ligand>
</feature>
<dbReference type="PANTHER" id="PTHR30270">
    <property type="entry name" value="THIAMINE-MONOPHOSPHATE KINASE"/>
    <property type="match status" value="1"/>
</dbReference>
<feature type="binding site" evidence="2">
    <location>
        <position position="236"/>
    </location>
    <ligand>
        <name>Mg(2+)</name>
        <dbReference type="ChEBI" id="CHEBI:18420"/>
        <label>3</label>
    </ligand>
</feature>
<dbReference type="AlphaFoldDB" id="A0A3Q9IMU8"/>
<feature type="binding site" evidence="2">
    <location>
        <position position="54"/>
    </location>
    <ligand>
        <name>Mg(2+)</name>
        <dbReference type="ChEBI" id="CHEBI:18420"/>
        <label>4</label>
    </ligand>
</feature>
<name>A0A3Q9IMU8_9BACT</name>
<keyword evidence="2" id="KW-0479">Metal-binding</keyword>
<dbReference type="InterPro" id="IPR036676">
    <property type="entry name" value="PurM-like_C_sf"/>
</dbReference>
<dbReference type="EMBL" id="CP032819">
    <property type="protein sequence ID" value="AZS29577.1"/>
    <property type="molecule type" value="Genomic_DNA"/>
</dbReference>
<feature type="binding site" evidence="2">
    <location>
        <position position="40"/>
    </location>
    <ligand>
        <name>Mg(2+)</name>
        <dbReference type="ChEBI" id="CHEBI:18420"/>
        <label>4</label>
    </ligand>
</feature>
<feature type="binding site" evidence="2">
    <location>
        <position position="40"/>
    </location>
    <ligand>
        <name>Mg(2+)</name>
        <dbReference type="ChEBI" id="CHEBI:18420"/>
        <label>3</label>
    </ligand>
</feature>
<reference evidence="5 6" key="1">
    <citation type="submission" date="2018-10" db="EMBL/GenBank/DDBJ databases">
        <title>Butyricimonas faecalis sp. nov., isolated from human faeces and emended description of the genus Butyricimonas.</title>
        <authorList>
            <person name="Le Roy T."/>
            <person name="Van der Smissen P."/>
            <person name="Paquot A."/>
            <person name="Delzenne N."/>
            <person name="Muccioli G."/>
            <person name="Collet J.-F."/>
            <person name="Cani P.D."/>
        </authorList>
    </citation>
    <scope>NUCLEOTIDE SEQUENCE [LARGE SCALE GENOMIC DNA]</scope>
    <source>
        <strain evidence="5 6">H184</strain>
    </source>
</reference>
<feature type="binding site" evidence="2">
    <location>
        <begin position="132"/>
        <end position="133"/>
    </location>
    <ligand>
        <name>ATP</name>
        <dbReference type="ChEBI" id="CHEBI:30616"/>
    </ligand>
</feature>
<feature type="binding site" evidence="2">
    <location>
        <position position="85"/>
    </location>
    <ligand>
        <name>Mg(2+)</name>
        <dbReference type="ChEBI" id="CHEBI:18420"/>
        <label>4</label>
    </ligand>
</feature>
<protein>
    <recommendedName>
        <fullName evidence="2">Thiamine-monophosphate kinase</fullName>
        <shortName evidence="2">TMP kinase</shortName>
        <shortName evidence="2">Thiamine-phosphate kinase</shortName>
        <ecNumber evidence="2">2.7.4.16</ecNumber>
    </recommendedName>
</protein>
<dbReference type="GO" id="GO:0009228">
    <property type="term" value="P:thiamine biosynthetic process"/>
    <property type="evidence" value="ECO:0007669"/>
    <property type="project" value="UniProtKB-KW"/>
</dbReference>
<dbReference type="GO" id="GO:0009030">
    <property type="term" value="F:thiamine-phosphate kinase activity"/>
    <property type="evidence" value="ECO:0007669"/>
    <property type="project" value="UniProtKB-UniRule"/>
</dbReference>
<dbReference type="SUPFAM" id="SSF56042">
    <property type="entry name" value="PurM C-terminal domain-like"/>
    <property type="match status" value="1"/>
</dbReference>
<feature type="binding site" evidence="2">
    <location>
        <position position="56"/>
    </location>
    <ligand>
        <name>Mg(2+)</name>
        <dbReference type="ChEBI" id="CHEBI:18420"/>
        <label>1</label>
    </ligand>
</feature>
<dbReference type="InterPro" id="IPR036921">
    <property type="entry name" value="PurM-like_N_sf"/>
</dbReference>
<feature type="binding site" evidence="2">
    <location>
        <position position="289"/>
    </location>
    <ligand>
        <name>substrate</name>
    </ligand>
</feature>
<keyword evidence="1 2" id="KW-0784">Thiamine biosynthesis</keyword>
<evidence type="ECO:0000256" key="2">
    <source>
        <dbReference type="HAMAP-Rule" id="MF_02128"/>
    </source>
</evidence>
<gene>
    <name evidence="2 5" type="primary">thiL</name>
    <name evidence="5" type="ORF">D8S85_08445</name>
</gene>
<feature type="binding site" evidence="2">
    <location>
        <position position="56"/>
    </location>
    <ligand>
        <name>Mg(2+)</name>
        <dbReference type="ChEBI" id="CHEBI:18420"/>
        <label>2</label>
    </ligand>
</feature>
<keyword evidence="2 5" id="KW-0418">Kinase</keyword>
<dbReference type="InterPro" id="IPR010918">
    <property type="entry name" value="PurM-like_C_dom"/>
</dbReference>
<evidence type="ECO:0000313" key="6">
    <source>
        <dbReference type="Proteomes" id="UP000270673"/>
    </source>
</evidence>
<dbReference type="GO" id="GO:0005524">
    <property type="term" value="F:ATP binding"/>
    <property type="evidence" value="ECO:0007669"/>
    <property type="project" value="UniProtKB-UniRule"/>
</dbReference>
<keyword evidence="2" id="KW-0460">Magnesium</keyword>
<feature type="binding site" evidence="2">
    <location>
        <position position="55"/>
    </location>
    <ligand>
        <name>Mg(2+)</name>
        <dbReference type="ChEBI" id="CHEBI:18420"/>
        <label>1</label>
    </ligand>
</feature>
<dbReference type="RefSeq" id="WP_106480304.1">
    <property type="nucleotide sequence ID" value="NZ_CP032819.1"/>
</dbReference>
<feature type="binding site" evidence="2">
    <location>
        <position position="85"/>
    </location>
    <ligand>
        <name>Mg(2+)</name>
        <dbReference type="ChEBI" id="CHEBI:18420"/>
        <label>3</label>
    </ligand>
</feature>
<feature type="binding site" evidence="2">
    <location>
        <position position="239"/>
    </location>
    <ligand>
        <name>Mg(2+)</name>
        <dbReference type="ChEBI" id="CHEBI:18420"/>
        <label>5</label>
    </ligand>
</feature>
<evidence type="ECO:0000259" key="3">
    <source>
        <dbReference type="Pfam" id="PF00586"/>
    </source>
</evidence>
<dbReference type="HAMAP" id="MF_02128">
    <property type="entry name" value="TMP_kinase"/>
    <property type="match status" value="1"/>
</dbReference>
<comment type="catalytic activity">
    <reaction evidence="2">
        <text>thiamine phosphate + ATP = thiamine diphosphate + ADP</text>
        <dbReference type="Rhea" id="RHEA:15913"/>
        <dbReference type="ChEBI" id="CHEBI:30616"/>
        <dbReference type="ChEBI" id="CHEBI:37575"/>
        <dbReference type="ChEBI" id="CHEBI:58937"/>
        <dbReference type="ChEBI" id="CHEBI:456216"/>
        <dbReference type="EC" id="2.7.4.16"/>
    </reaction>
</comment>
<comment type="pathway">
    <text evidence="2">Cofactor biosynthesis; thiamine diphosphate biosynthesis; thiamine diphosphate from thiamine phosphate: step 1/1.</text>
</comment>
<comment type="function">
    <text evidence="2">Catalyzes the ATP-dependent phosphorylation of thiamine-monophosphate (TMP) to form thiamine-pyrophosphate (TPP), the active form of vitamin B1.</text>
</comment>
<feature type="binding site" evidence="2">
    <location>
        <position position="63"/>
    </location>
    <ligand>
        <name>substrate</name>
    </ligand>
</feature>
<dbReference type="PIRSF" id="PIRSF005303">
    <property type="entry name" value="Thiam_monoph_kin"/>
    <property type="match status" value="1"/>
</dbReference>
<feature type="binding site" evidence="2">
    <location>
        <position position="341"/>
    </location>
    <ligand>
        <name>substrate</name>
    </ligand>
</feature>
<dbReference type="UniPathway" id="UPA00060">
    <property type="reaction ID" value="UER00142"/>
</dbReference>
<dbReference type="GO" id="GO:0000287">
    <property type="term" value="F:magnesium ion binding"/>
    <property type="evidence" value="ECO:0007669"/>
    <property type="project" value="UniProtKB-UniRule"/>
</dbReference>
<keyword evidence="2 5" id="KW-0808">Transferase</keyword>
<dbReference type="Proteomes" id="UP000270673">
    <property type="component" value="Chromosome"/>
</dbReference>
<dbReference type="Pfam" id="PF02769">
    <property type="entry name" value="AIRS_C"/>
    <property type="match status" value="1"/>
</dbReference>
<keyword evidence="2" id="KW-0067">ATP-binding</keyword>
<sequence length="350" mass="38584">MSENKPLTKLSTLGEFGLIRHLTQDIKLKNPSSLKGVGDDAAVLDYKDKKILVSTDMLIEGVHFDLAYAPLKHLGYKAVATNASDIYAMNGTPRQITVSLAVSNRFSLEAVDELYEGIYLACDHYGIDLVGGDTTSSQTGMCISITVIGEANEEDIVYRNTARENDLICVSGNLGAAYMGLQLLEREKVVFKENPNAQPDFSGYEYILERQLKPEARMDIIQLLKEKGIKPTAMMDVSDGLSSEVLHICHDSGLGCNIYEEKIPIDYQTFKMAEELNMNATVCALSGGEDYELLFTAPLDAYDKLITMEEISIIGHTCAKSEGYNLITKDGNSFELKAQGWVNFAPSEDK</sequence>
<feature type="domain" description="PurM-like C-terminal" evidence="4">
    <location>
        <begin position="166"/>
        <end position="290"/>
    </location>
</feature>
<keyword evidence="6" id="KW-1185">Reference proteome</keyword>
<evidence type="ECO:0000313" key="5">
    <source>
        <dbReference type="EMBL" id="AZS29577.1"/>
    </source>
</evidence>
<dbReference type="GO" id="GO:0009229">
    <property type="term" value="P:thiamine diphosphate biosynthetic process"/>
    <property type="evidence" value="ECO:0007669"/>
    <property type="project" value="UniProtKB-UniRule"/>
</dbReference>
<feature type="binding site" evidence="2">
    <location>
        <position position="85"/>
    </location>
    <ligand>
        <name>Mg(2+)</name>
        <dbReference type="ChEBI" id="CHEBI:18420"/>
        <label>2</label>
    </ligand>
</feature>
<proteinExistence type="inferred from homology"/>
<dbReference type="OrthoDB" id="9802811at2"/>
<evidence type="ECO:0000256" key="1">
    <source>
        <dbReference type="ARBA" id="ARBA00022977"/>
    </source>
</evidence>
<feature type="binding site" evidence="2">
    <location>
        <position position="238"/>
    </location>
    <ligand>
        <name>ATP</name>
        <dbReference type="ChEBI" id="CHEBI:30616"/>
    </ligand>
</feature>
<dbReference type="SUPFAM" id="SSF55326">
    <property type="entry name" value="PurM N-terminal domain-like"/>
    <property type="match status" value="1"/>
</dbReference>
<evidence type="ECO:0000259" key="4">
    <source>
        <dbReference type="Pfam" id="PF02769"/>
    </source>
</evidence>
<comment type="similarity">
    <text evidence="2">Belongs to the thiamine-monophosphate kinase family.</text>
</comment>
<dbReference type="PANTHER" id="PTHR30270:SF0">
    <property type="entry name" value="THIAMINE-MONOPHOSPHATE KINASE"/>
    <property type="match status" value="1"/>
</dbReference>
<dbReference type="Gene3D" id="3.30.1330.10">
    <property type="entry name" value="PurM-like, N-terminal domain"/>
    <property type="match status" value="1"/>
</dbReference>
<dbReference type="Pfam" id="PF00586">
    <property type="entry name" value="AIRS"/>
    <property type="match status" value="1"/>
</dbReference>
<comment type="miscellaneous">
    <text evidence="2">Reaction mechanism of ThiL seems to utilize a direct, inline transfer of the gamma-phosphate of ATP to TMP rather than a phosphorylated enzyme intermediate.</text>
</comment>
<dbReference type="InterPro" id="IPR016188">
    <property type="entry name" value="PurM-like_N"/>
</dbReference>
<organism evidence="5 6">
    <name type="scientific">Butyricimonas faecalis</name>
    <dbReference type="NCBI Taxonomy" id="2093856"/>
    <lineage>
        <taxon>Bacteria</taxon>
        <taxon>Pseudomonadati</taxon>
        <taxon>Bacteroidota</taxon>
        <taxon>Bacteroidia</taxon>
        <taxon>Bacteroidales</taxon>
        <taxon>Odoribacteraceae</taxon>
        <taxon>Butyricimonas</taxon>
    </lineage>
</organism>
<dbReference type="Gene3D" id="3.90.650.10">
    <property type="entry name" value="PurM-like C-terminal domain"/>
    <property type="match status" value="1"/>
</dbReference>
<feature type="binding site" evidence="2">
    <location>
        <position position="133"/>
    </location>
    <ligand>
        <name>Mg(2+)</name>
        <dbReference type="ChEBI" id="CHEBI:18420"/>
        <label>1</label>
    </ligand>
</feature>
<dbReference type="NCBIfam" id="TIGR01379">
    <property type="entry name" value="thiL"/>
    <property type="match status" value="1"/>
</dbReference>
<feature type="domain" description="PurM-like N-terminal" evidence="3">
    <location>
        <begin position="38"/>
        <end position="150"/>
    </location>
</feature>
<dbReference type="InterPro" id="IPR006283">
    <property type="entry name" value="ThiL-like"/>
</dbReference>
<dbReference type="KEGG" id="buy:D8S85_08445"/>